<organism evidence="13 14">
    <name type="scientific">Mycolicibacterium frederiksbergense</name>
    <dbReference type="NCBI Taxonomy" id="117567"/>
    <lineage>
        <taxon>Bacteria</taxon>
        <taxon>Bacillati</taxon>
        <taxon>Actinomycetota</taxon>
        <taxon>Actinomycetes</taxon>
        <taxon>Mycobacteriales</taxon>
        <taxon>Mycobacteriaceae</taxon>
        <taxon>Mycolicibacterium</taxon>
    </lineage>
</organism>
<feature type="site" description="Interaction with DNA" evidence="11">
    <location>
        <position position="449"/>
    </location>
</feature>
<dbReference type="Pfam" id="PF01751">
    <property type="entry name" value="Toprim"/>
    <property type="match status" value="1"/>
</dbReference>
<dbReference type="SUPFAM" id="SSF54211">
    <property type="entry name" value="Ribosomal protein S5 domain 2-like"/>
    <property type="match status" value="1"/>
</dbReference>
<dbReference type="FunFam" id="3.40.50.670:FF:000002">
    <property type="entry name" value="DNA gyrase subunit B"/>
    <property type="match status" value="1"/>
</dbReference>
<gene>
    <name evidence="11 13" type="primary">gyrB</name>
    <name evidence="13" type="ORF">EXE63_01020</name>
</gene>
<dbReference type="GO" id="GO:0003677">
    <property type="term" value="F:DNA binding"/>
    <property type="evidence" value="ECO:0007669"/>
    <property type="project" value="UniProtKB-KW"/>
</dbReference>
<dbReference type="InterPro" id="IPR020568">
    <property type="entry name" value="Ribosomal_Su5_D2-typ_SF"/>
</dbReference>
<dbReference type="PANTHER" id="PTHR45866">
    <property type="entry name" value="DNA GYRASE/TOPOISOMERASE SUBUNIT B"/>
    <property type="match status" value="1"/>
</dbReference>
<dbReference type="InterPro" id="IPR006171">
    <property type="entry name" value="TOPRIM_dom"/>
</dbReference>
<keyword evidence="11" id="KW-0963">Cytoplasm</keyword>
<dbReference type="AlphaFoldDB" id="A0A6H0RWR8"/>
<proteinExistence type="inferred from homology"/>
<feature type="binding site" evidence="11">
    <location>
        <position position="499"/>
    </location>
    <ligand>
        <name>Mg(2+)</name>
        <dbReference type="ChEBI" id="CHEBI:18420"/>
        <label>2</label>
    </ligand>
</feature>
<dbReference type="Proteomes" id="UP000501849">
    <property type="component" value="Plasmid unnamed1"/>
</dbReference>
<evidence type="ECO:0000256" key="2">
    <source>
        <dbReference type="ARBA" id="ARBA00010708"/>
    </source>
</evidence>
<feature type="site" description="Interaction with DNA" evidence="11">
    <location>
        <position position="452"/>
    </location>
</feature>
<dbReference type="InterPro" id="IPR011557">
    <property type="entry name" value="GyrB"/>
</dbReference>
<dbReference type="NCBIfam" id="TIGR01059">
    <property type="entry name" value="gyrB"/>
    <property type="match status" value="1"/>
</dbReference>
<keyword evidence="14" id="KW-1185">Reference proteome</keyword>
<dbReference type="InterPro" id="IPR003594">
    <property type="entry name" value="HATPase_dom"/>
</dbReference>
<dbReference type="Gene3D" id="3.30.230.10">
    <property type="match status" value="1"/>
</dbReference>
<dbReference type="PANTHER" id="PTHR45866:SF1">
    <property type="entry name" value="DNA GYRASE SUBUNIT B, MITOCHONDRIAL"/>
    <property type="match status" value="1"/>
</dbReference>
<dbReference type="InterPro" id="IPR000565">
    <property type="entry name" value="Topo_IIA_B"/>
</dbReference>
<dbReference type="NCBIfam" id="NF004189">
    <property type="entry name" value="PRK05644.1"/>
    <property type="match status" value="1"/>
</dbReference>
<geneLocation type="plasmid" evidence="13 14">
    <name>unnamed1</name>
</geneLocation>
<dbReference type="InterPro" id="IPR013760">
    <property type="entry name" value="Topo_IIA-like_dom_sf"/>
</dbReference>
<dbReference type="SUPFAM" id="SSF55874">
    <property type="entry name" value="ATPase domain of HSP90 chaperone/DNA topoisomerase II/histidine kinase"/>
    <property type="match status" value="1"/>
</dbReference>
<feature type="binding site" evidence="11">
    <location>
        <position position="497"/>
    </location>
    <ligand>
        <name>Mg(2+)</name>
        <dbReference type="ChEBI" id="CHEBI:18420"/>
        <label>2</label>
    </ligand>
</feature>
<keyword evidence="9" id="KW-0238">DNA-binding</keyword>
<dbReference type="GO" id="GO:0006265">
    <property type="term" value="P:DNA topological change"/>
    <property type="evidence" value="ECO:0007669"/>
    <property type="project" value="UniProtKB-UniRule"/>
</dbReference>
<dbReference type="SUPFAM" id="SSF56719">
    <property type="entry name" value="Type II DNA topoisomerase"/>
    <property type="match status" value="1"/>
</dbReference>
<comment type="subcellular location">
    <subcellularLocation>
        <location evidence="11">Cytoplasm</location>
    </subcellularLocation>
</comment>
<dbReference type="RefSeq" id="WP_168140436.1">
    <property type="nucleotide sequence ID" value="NZ_CP038797.1"/>
</dbReference>
<evidence type="ECO:0000256" key="9">
    <source>
        <dbReference type="ARBA" id="ARBA00023125"/>
    </source>
</evidence>
<comment type="similarity">
    <text evidence="2 11">Belongs to the type II topoisomerase GyrB family.</text>
</comment>
<feature type="binding site" evidence="11">
    <location>
        <position position="497"/>
    </location>
    <ligand>
        <name>Mg(2+)</name>
        <dbReference type="ChEBI" id="CHEBI:18420"/>
        <label>1</label>
        <note>catalytic</note>
    </ligand>
</feature>
<evidence type="ECO:0000256" key="7">
    <source>
        <dbReference type="ARBA" id="ARBA00022842"/>
    </source>
</evidence>
<feature type="domain" description="Toprim" evidence="12">
    <location>
        <begin position="418"/>
        <end position="532"/>
    </location>
</feature>
<evidence type="ECO:0000256" key="6">
    <source>
        <dbReference type="ARBA" id="ARBA00022840"/>
    </source>
</evidence>
<dbReference type="Gene3D" id="3.30.565.10">
    <property type="entry name" value="Histidine kinase-like ATPase, C-terminal domain"/>
    <property type="match status" value="1"/>
</dbReference>
<accession>A0A6H0RWR8</accession>
<dbReference type="GO" id="GO:0034335">
    <property type="term" value="F:DNA negative supercoiling activity"/>
    <property type="evidence" value="ECO:0007669"/>
    <property type="project" value="UniProtKB-ARBA"/>
</dbReference>
<dbReference type="InterPro" id="IPR001241">
    <property type="entry name" value="Topo_IIA"/>
</dbReference>
<feature type="binding site" evidence="11">
    <location>
        <position position="424"/>
    </location>
    <ligand>
        <name>Mg(2+)</name>
        <dbReference type="ChEBI" id="CHEBI:18420"/>
        <label>1</label>
        <note>catalytic</note>
    </ligand>
</feature>
<evidence type="ECO:0000256" key="1">
    <source>
        <dbReference type="ARBA" id="ARBA00000185"/>
    </source>
</evidence>
<keyword evidence="7 11" id="KW-0460">Magnesium</keyword>
<evidence type="ECO:0000259" key="12">
    <source>
        <dbReference type="PROSITE" id="PS50880"/>
    </source>
</evidence>
<comment type="function">
    <text evidence="11">A type II topoisomerase that negatively supercoils closed circular double-stranded (ds) DNA in an ATP-dependent manner to modulate DNA topology and maintain chromosomes in an underwound state. Negative supercoiling favors strand separation, and DNA replication, transcription, recombination and repair, all of which involve strand separation. Also able to catalyze the interconversion of other topological isomers of dsDNA rings, including catenanes and knotted rings. Type II topoisomerases break and join 2 DNA strands simultaneously in an ATP-dependent manner.</text>
</comment>
<evidence type="ECO:0000256" key="4">
    <source>
        <dbReference type="ARBA" id="ARBA00022723"/>
    </source>
</evidence>
<dbReference type="InterPro" id="IPR013506">
    <property type="entry name" value="Topo_IIA_bsu_dom2"/>
</dbReference>
<keyword evidence="6 11" id="KW-0067">ATP-binding</keyword>
<keyword evidence="5 11" id="KW-0547">Nucleotide-binding</keyword>
<evidence type="ECO:0000256" key="10">
    <source>
        <dbReference type="ARBA" id="ARBA00023235"/>
    </source>
</evidence>
<dbReference type="KEGG" id="mfre:EXE63_01020"/>
<dbReference type="Gene3D" id="3.40.50.670">
    <property type="match status" value="1"/>
</dbReference>
<evidence type="ECO:0000256" key="3">
    <source>
        <dbReference type="ARBA" id="ARBA00011234"/>
    </source>
</evidence>
<sequence>MTTSNRYGAESITILEGLDVVRKRPGMYIGSTGERGLHHMIWEVVDNGVDEAMAGYASRVDVTLLADGGVEVVDDGRGIPVAEHATGVPTIDVVMTQLHAGGKFDSDSYSVSGGLHGVGVSVVNALSTRLEVDICRDGHRWSQTYDRSVPGTLVKGASTAGTGTTVRFWADPEIFETTTYSLETVARRLREMAFLNRDLTLTLDDQRTGEPERRTFRYPGGLVDFVSHINRTREPIQPTVVRFCGATPGFEVEVAMQWNAGYTESVHTFANTINTHEGGTHEEGFRAALTTVINKYAKDKKLLKDKDPNLTGEDIREGLAAVVAVRVAEPQFEGQTKTRLGNADVRSFVQRICHDRLTHWLEANPAEAKVVITKVTSSAHARLAARRARELVRRKSATNLGGLPGKLADCRSTDPARSELYVVEGDSAGGSAKSGRDSMFQAILPLRGKIINVEKARIDRVLKNTEVQAIITALGTGIHDEFDIARLRYHKIVLMADADVDGQHISTLLLTLLFRFMKPLIENGHIFLAQPPLYKLKWQRSAPEFAYSDRERDGLLEAGRMEGKRINKDDGIQRYKGLGEMDAKELWETTMDPSVRVLRQVTLDDAAAADELFSVLMGDDVEARRSFITRNAKDIRFLDI</sequence>
<dbReference type="InterPro" id="IPR014721">
    <property type="entry name" value="Ribsml_uS5_D2-typ_fold_subgr"/>
</dbReference>
<keyword evidence="4 11" id="KW-0479">Metal-binding</keyword>
<evidence type="ECO:0000256" key="5">
    <source>
        <dbReference type="ARBA" id="ARBA00022741"/>
    </source>
</evidence>
<dbReference type="SMART" id="SM00433">
    <property type="entry name" value="TOP2c"/>
    <property type="match status" value="1"/>
</dbReference>
<dbReference type="HAMAP" id="MF_01898">
    <property type="entry name" value="GyrB"/>
    <property type="match status" value="1"/>
</dbReference>
<dbReference type="PROSITE" id="PS50880">
    <property type="entry name" value="TOPRIM"/>
    <property type="match status" value="1"/>
</dbReference>
<dbReference type="GO" id="GO:0005694">
    <property type="term" value="C:chromosome"/>
    <property type="evidence" value="ECO:0007669"/>
    <property type="project" value="InterPro"/>
</dbReference>
<dbReference type="InterPro" id="IPR018522">
    <property type="entry name" value="TopoIIA_CS"/>
</dbReference>
<comment type="miscellaneous">
    <text evidence="11">Few gyrases are as efficient as E.coli at forming negative supercoils. Not all organisms have 2 type II topoisomerases; in organisms with a single type II topoisomerase this enzyme also has to decatenate newly replicated chromosomes.</text>
</comment>
<keyword evidence="13" id="KW-0614">Plasmid</keyword>
<dbReference type="GO" id="GO:0006261">
    <property type="term" value="P:DNA-templated DNA replication"/>
    <property type="evidence" value="ECO:0007669"/>
    <property type="project" value="UniProtKB-UniRule"/>
</dbReference>
<dbReference type="PRINTS" id="PR00418">
    <property type="entry name" value="TPI2FAMILY"/>
</dbReference>
<dbReference type="GO" id="GO:0005524">
    <property type="term" value="F:ATP binding"/>
    <property type="evidence" value="ECO:0007669"/>
    <property type="project" value="UniProtKB-UniRule"/>
</dbReference>
<dbReference type="SMART" id="SM00387">
    <property type="entry name" value="HATPase_c"/>
    <property type="match status" value="1"/>
</dbReference>
<dbReference type="GO" id="GO:0005737">
    <property type="term" value="C:cytoplasm"/>
    <property type="evidence" value="ECO:0007669"/>
    <property type="project" value="UniProtKB-SubCell"/>
</dbReference>
<name>A0A6H0RWR8_9MYCO</name>
<reference evidence="13 14" key="1">
    <citation type="submission" date="2019-04" db="EMBL/GenBank/DDBJ databases">
        <title>Draft, Whole-Genome Sequence of the Anthracene-degrading Mycobacterium frederiksbergense LB501T, Isolated from a Polycyclic Aromatic Hydrocarbon (PAH)-Contaminated Soil.</title>
        <authorList>
            <person name="Augelletti F."/>
        </authorList>
    </citation>
    <scope>NUCLEOTIDE SEQUENCE [LARGE SCALE GENOMIC DNA]</scope>
    <source>
        <strain evidence="13 14">LB 501T</strain>
        <plasmid evidence="13 14">unnamed1</plasmid>
    </source>
</reference>
<dbReference type="CDD" id="cd00822">
    <property type="entry name" value="TopoII_Trans_DNA_gyrase"/>
    <property type="match status" value="1"/>
</dbReference>
<dbReference type="InterPro" id="IPR002288">
    <property type="entry name" value="DNA_gyrase_B_C"/>
</dbReference>
<dbReference type="Pfam" id="PF00986">
    <property type="entry name" value="DNA_gyraseB_C"/>
    <property type="match status" value="1"/>
</dbReference>
<evidence type="ECO:0000256" key="8">
    <source>
        <dbReference type="ARBA" id="ARBA00023029"/>
    </source>
</evidence>
<dbReference type="PROSITE" id="PS00177">
    <property type="entry name" value="TOPOISOMERASE_II"/>
    <property type="match status" value="1"/>
</dbReference>
<dbReference type="InterPro" id="IPR036890">
    <property type="entry name" value="HATPase_C_sf"/>
</dbReference>
<dbReference type="Pfam" id="PF02518">
    <property type="entry name" value="HATPase_c"/>
    <property type="match status" value="1"/>
</dbReference>
<comment type="cofactor">
    <cofactor evidence="11">
        <name>Mg(2+)</name>
        <dbReference type="ChEBI" id="CHEBI:18420"/>
    </cofactor>
    <cofactor evidence="11">
        <name>Mn(2+)</name>
        <dbReference type="ChEBI" id="CHEBI:29035"/>
    </cofactor>
    <cofactor evidence="11">
        <name>Ca(2+)</name>
        <dbReference type="ChEBI" id="CHEBI:29108"/>
    </cofactor>
    <text evidence="11">Binds two Mg(2+) per subunit. The magnesium ions form salt bridges with both the protein and the DNA. Can also accept other divalent metal cations, such as Mn(2+) or Ca(2+).</text>
</comment>
<dbReference type="EMBL" id="CP038797">
    <property type="protein sequence ID" value="QIV79653.1"/>
    <property type="molecule type" value="Genomic_DNA"/>
</dbReference>
<dbReference type="FunFam" id="3.30.565.10:FF:000002">
    <property type="entry name" value="DNA gyrase subunit B"/>
    <property type="match status" value="1"/>
</dbReference>
<dbReference type="NCBIfam" id="NF011501">
    <property type="entry name" value="PRK14939.1"/>
    <property type="match status" value="1"/>
</dbReference>
<evidence type="ECO:0000313" key="14">
    <source>
        <dbReference type="Proteomes" id="UP000501849"/>
    </source>
</evidence>
<dbReference type="Pfam" id="PF00204">
    <property type="entry name" value="DNA_gyraseB"/>
    <property type="match status" value="1"/>
</dbReference>
<evidence type="ECO:0000256" key="11">
    <source>
        <dbReference type="HAMAP-Rule" id="MF_01898"/>
    </source>
</evidence>
<keyword evidence="8 11" id="KW-0799">Topoisomerase</keyword>
<keyword evidence="10 11" id="KW-0413">Isomerase</keyword>
<dbReference type="PRINTS" id="PR01159">
    <property type="entry name" value="DNAGYRASEB"/>
</dbReference>
<protein>
    <recommendedName>
        <fullName evidence="11">DNA gyrase subunit B</fullName>
        <ecNumber evidence="11">5.6.2.2</ecNumber>
    </recommendedName>
</protein>
<dbReference type="GO" id="GO:0046872">
    <property type="term" value="F:metal ion binding"/>
    <property type="evidence" value="ECO:0007669"/>
    <property type="project" value="UniProtKB-KW"/>
</dbReference>
<dbReference type="FunFam" id="3.30.230.10:FF:000005">
    <property type="entry name" value="DNA gyrase subunit B"/>
    <property type="match status" value="1"/>
</dbReference>
<comment type="catalytic activity">
    <reaction evidence="1 11">
        <text>ATP-dependent breakage, passage and rejoining of double-stranded DNA.</text>
        <dbReference type="EC" id="5.6.2.2"/>
    </reaction>
</comment>
<dbReference type="EC" id="5.6.2.2" evidence="11"/>
<comment type="subunit">
    <text evidence="3 11">Heterotetramer, composed of two GyrA and two GyrB chains. In the heterotetramer, GyrA contains the active site tyrosine that forms a transient covalent intermediate with DNA, while GyrB binds cofactors and catalyzes ATP hydrolysis.</text>
</comment>
<evidence type="ECO:0000313" key="13">
    <source>
        <dbReference type="EMBL" id="QIV79653.1"/>
    </source>
</evidence>
<dbReference type="CDD" id="cd16928">
    <property type="entry name" value="HATPase_GyrB-like"/>
    <property type="match status" value="1"/>
</dbReference>
<dbReference type="InterPro" id="IPR013759">
    <property type="entry name" value="Topo_IIA_B_C"/>
</dbReference>